<dbReference type="GO" id="GO:0003677">
    <property type="term" value="F:DNA binding"/>
    <property type="evidence" value="ECO:0007669"/>
    <property type="project" value="UniProtKB-KW"/>
</dbReference>
<reference evidence="3" key="1">
    <citation type="journal article" date="2023" name="Int. J. Syst. Evol. Microbiol.">
        <title>Collibacillus ludicampi gen. nov., sp. nov., a new soil bacterium of the family Alicyclobacillaceae.</title>
        <authorList>
            <person name="Jojima T."/>
            <person name="Ioku Y."/>
            <person name="Fukuta Y."/>
            <person name="Shirasaka N."/>
            <person name="Matsumura Y."/>
            <person name="Mori M."/>
        </authorList>
    </citation>
    <scope>NUCLEOTIDE SEQUENCE</scope>
    <source>
        <strain evidence="3">TP075</strain>
    </source>
</reference>
<dbReference type="PANTHER" id="PTHR46558:SF4">
    <property type="entry name" value="DNA-BIDING PHAGE PROTEIN"/>
    <property type="match status" value="1"/>
</dbReference>
<name>A0AAV4LIJ3_9BACL</name>
<feature type="domain" description="HTH cro/C1-type" evidence="2">
    <location>
        <begin position="7"/>
        <end position="61"/>
    </location>
</feature>
<dbReference type="PANTHER" id="PTHR46558">
    <property type="entry name" value="TRACRIPTIONAL REGULATORY PROTEIN-RELATED-RELATED"/>
    <property type="match status" value="1"/>
</dbReference>
<dbReference type="PROSITE" id="PS50943">
    <property type="entry name" value="HTH_CROC1"/>
    <property type="match status" value="1"/>
</dbReference>
<dbReference type="Gene3D" id="1.10.260.40">
    <property type="entry name" value="lambda repressor-like DNA-binding domains"/>
    <property type="match status" value="1"/>
</dbReference>
<evidence type="ECO:0000313" key="3">
    <source>
        <dbReference type="EMBL" id="GIM47584.1"/>
    </source>
</evidence>
<evidence type="ECO:0000259" key="2">
    <source>
        <dbReference type="PROSITE" id="PS50943"/>
    </source>
</evidence>
<organism evidence="3 4">
    <name type="scientific">Collibacillus ludicampi</name>
    <dbReference type="NCBI Taxonomy" id="2771369"/>
    <lineage>
        <taxon>Bacteria</taxon>
        <taxon>Bacillati</taxon>
        <taxon>Bacillota</taxon>
        <taxon>Bacilli</taxon>
        <taxon>Bacillales</taxon>
        <taxon>Alicyclobacillaceae</taxon>
        <taxon>Collibacillus</taxon>
    </lineage>
</organism>
<dbReference type="CDD" id="cd00093">
    <property type="entry name" value="HTH_XRE"/>
    <property type="match status" value="1"/>
</dbReference>
<dbReference type="Proteomes" id="UP001057291">
    <property type="component" value="Unassembled WGS sequence"/>
</dbReference>
<proteinExistence type="predicted"/>
<sequence length="73" mass="8518">MQQRERLIQRRLELNMNHEQVAELAKITRAYYSNIEAGRKTPSMRVAKRIADALQTTVDQIFFEGDVPKRNTA</sequence>
<dbReference type="Pfam" id="PF01381">
    <property type="entry name" value="HTH_3"/>
    <property type="match status" value="1"/>
</dbReference>
<accession>A0AAV4LIJ3</accession>
<evidence type="ECO:0000256" key="1">
    <source>
        <dbReference type="ARBA" id="ARBA00023125"/>
    </source>
</evidence>
<dbReference type="SMART" id="SM00530">
    <property type="entry name" value="HTH_XRE"/>
    <property type="match status" value="1"/>
</dbReference>
<comment type="caution">
    <text evidence="3">The sequence shown here is derived from an EMBL/GenBank/DDBJ whole genome shotgun (WGS) entry which is preliminary data.</text>
</comment>
<evidence type="ECO:0000313" key="4">
    <source>
        <dbReference type="Proteomes" id="UP001057291"/>
    </source>
</evidence>
<dbReference type="AlphaFoldDB" id="A0AAV4LIJ3"/>
<dbReference type="EMBL" id="BOQE01000001">
    <property type="protein sequence ID" value="GIM47584.1"/>
    <property type="molecule type" value="Genomic_DNA"/>
</dbReference>
<keyword evidence="4" id="KW-1185">Reference proteome</keyword>
<gene>
    <name evidence="3" type="ORF">DNHGIG_31330</name>
</gene>
<dbReference type="SUPFAM" id="SSF47413">
    <property type="entry name" value="lambda repressor-like DNA-binding domains"/>
    <property type="match status" value="1"/>
</dbReference>
<keyword evidence="1" id="KW-0238">DNA-binding</keyword>
<protein>
    <recommendedName>
        <fullName evidence="2">HTH cro/C1-type domain-containing protein</fullName>
    </recommendedName>
</protein>
<dbReference type="RefSeq" id="WP_282200546.1">
    <property type="nucleotide sequence ID" value="NZ_BOQE01000001.1"/>
</dbReference>
<dbReference type="InterPro" id="IPR010982">
    <property type="entry name" value="Lambda_DNA-bd_dom_sf"/>
</dbReference>
<dbReference type="InterPro" id="IPR001387">
    <property type="entry name" value="Cro/C1-type_HTH"/>
</dbReference>